<dbReference type="InterPro" id="IPR018016">
    <property type="entry name" value="Nucleoside_phosphorylase_CS"/>
</dbReference>
<organism evidence="8 9">
    <name type="scientific">Lacrimispora celerecrescens</name>
    <dbReference type="NCBI Taxonomy" id="29354"/>
    <lineage>
        <taxon>Bacteria</taxon>
        <taxon>Bacillati</taxon>
        <taxon>Bacillota</taxon>
        <taxon>Clostridia</taxon>
        <taxon>Lachnospirales</taxon>
        <taxon>Lachnospiraceae</taxon>
        <taxon>Lacrimispora</taxon>
    </lineage>
</organism>
<evidence type="ECO:0000256" key="1">
    <source>
        <dbReference type="ARBA" id="ARBA00010456"/>
    </source>
</evidence>
<evidence type="ECO:0000256" key="6">
    <source>
        <dbReference type="ARBA" id="ARBA00048447"/>
    </source>
</evidence>
<keyword evidence="4" id="KW-0328">Glycosyltransferase</keyword>
<dbReference type="RefSeq" id="WP_038278262.1">
    <property type="nucleotide sequence ID" value="NZ_JPME01000006.1"/>
</dbReference>
<dbReference type="OrthoDB" id="9772602at2"/>
<comment type="caution">
    <text evidence="8">The sequence shown here is derived from an EMBL/GenBank/DDBJ whole genome shotgun (WGS) entry which is preliminary data.</text>
</comment>
<dbReference type="Pfam" id="PF01048">
    <property type="entry name" value="PNP_UDP_1"/>
    <property type="match status" value="1"/>
</dbReference>
<gene>
    <name evidence="8" type="ORF">IO98_04410</name>
</gene>
<dbReference type="Gene3D" id="3.40.50.1580">
    <property type="entry name" value="Nucleoside phosphorylase domain"/>
    <property type="match status" value="1"/>
</dbReference>
<dbReference type="EMBL" id="JPME01000006">
    <property type="protein sequence ID" value="KEZ91290.1"/>
    <property type="molecule type" value="Genomic_DNA"/>
</dbReference>
<accession>A0A084JQQ6</accession>
<dbReference type="AlphaFoldDB" id="A0A084JQQ6"/>
<dbReference type="SUPFAM" id="SSF53167">
    <property type="entry name" value="Purine and uridine phosphorylases"/>
    <property type="match status" value="1"/>
</dbReference>
<keyword evidence="5" id="KW-0808">Transferase</keyword>
<dbReference type="GO" id="GO:0004850">
    <property type="term" value="F:uridine phosphorylase activity"/>
    <property type="evidence" value="ECO:0007669"/>
    <property type="project" value="UniProtKB-EC"/>
</dbReference>
<comment type="similarity">
    <text evidence="1">Belongs to the PNP/UDP phosphorylase family.</text>
</comment>
<evidence type="ECO:0000313" key="9">
    <source>
        <dbReference type="Proteomes" id="UP000028525"/>
    </source>
</evidence>
<evidence type="ECO:0000256" key="3">
    <source>
        <dbReference type="ARBA" id="ARBA00021980"/>
    </source>
</evidence>
<evidence type="ECO:0000259" key="7">
    <source>
        <dbReference type="Pfam" id="PF01048"/>
    </source>
</evidence>
<dbReference type="Proteomes" id="UP000028525">
    <property type="component" value="Unassembled WGS sequence"/>
</dbReference>
<comment type="catalytic activity">
    <reaction evidence="6">
        <text>uridine + phosphate = alpha-D-ribose 1-phosphate + uracil</text>
        <dbReference type="Rhea" id="RHEA:24388"/>
        <dbReference type="ChEBI" id="CHEBI:16704"/>
        <dbReference type="ChEBI" id="CHEBI:17568"/>
        <dbReference type="ChEBI" id="CHEBI:43474"/>
        <dbReference type="ChEBI" id="CHEBI:57720"/>
        <dbReference type="EC" id="2.4.2.3"/>
    </reaction>
</comment>
<evidence type="ECO:0000313" key="8">
    <source>
        <dbReference type="EMBL" id="KEZ91290.1"/>
    </source>
</evidence>
<proteinExistence type="inferred from homology"/>
<evidence type="ECO:0000256" key="4">
    <source>
        <dbReference type="ARBA" id="ARBA00022676"/>
    </source>
</evidence>
<dbReference type="PANTHER" id="PTHR43691">
    <property type="entry name" value="URIDINE PHOSPHORYLASE"/>
    <property type="match status" value="1"/>
</dbReference>
<dbReference type="GO" id="GO:0009164">
    <property type="term" value="P:nucleoside catabolic process"/>
    <property type="evidence" value="ECO:0007669"/>
    <property type="project" value="UniProtKB-ARBA"/>
</dbReference>
<dbReference type="InterPro" id="IPR000845">
    <property type="entry name" value="Nucleoside_phosphorylase_d"/>
</dbReference>
<dbReference type="GO" id="GO:0005829">
    <property type="term" value="C:cytosol"/>
    <property type="evidence" value="ECO:0007669"/>
    <property type="project" value="TreeGrafter"/>
</dbReference>
<evidence type="ECO:0000256" key="5">
    <source>
        <dbReference type="ARBA" id="ARBA00022679"/>
    </source>
</evidence>
<evidence type="ECO:0000256" key="2">
    <source>
        <dbReference type="ARBA" id="ARBA00011888"/>
    </source>
</evidence>
<name>A0A084JQQ6_9FIRM</name>
<sequence length="257" mass="27930">MDKLKMMHIGISKGDVGRYVFLPGSPERAEKIAAHFDNPREIAYNREFRTFVGELDGTRVAVTSTGIGGPSAAIAMEELYQCGADTMLRIGSGASTSEKVKTGDIVIPNGAIRMEGVSNHYLPVEFPAVPDFSMIKELEAASRRLNMPYNVGVTITKASFYSQTQPEKKPVKDEILHKWSAYEAGGATSTSMECSTLFLVAASLGIRAASVLVSATDYKNSPEKDRVPLTELENRVILVGIEAMRAIIKNDLVGRLV</sequence>
<dbReference type="STRING" id="29354.IO98_04410"/>
<dbReference type="PROSITE" id="PS01232">
    <property type="entry name" value="PNP_UDP_1"/>
    <property type="match status" value="1"/>
</dbReference>
<reference evidence="8 9" key="1">
    <citation type="submission" date="2014-07" db="EMBL/GenBank/DDBJ databases">
        <title>Draft genome of Clostridium celerecrescens 152B isolated from sediments associated with methane hydrate from Krishna Godavari basin.</title>
        <authorList>
            <person name="Honkalas V.S."/>
            <person name="Dabir A.P."/>
            <person name="Arora P."/>
            <person name="Dhakephalkar P.K."/>
        </authorList>
    </citation>
    <scope>NUCLEOTIDE SEQUENCE [LARGE SCALE GENOMIC DNA]</scope>
    <source>
        <strain evidence="8 9">152B</strain>
    </source>
</reference>
<keyword evidence="9" id="KW-1185">Reference proteome</keyword>
<dbReference type="InterPro" id="IPR035994">
    <property type="entry name" value="Nucleoside_phosphorylase_sf"/>
</dbReference>
<dbReference type="EC" id="2.4.2.3" evidence="2"/>
<dbReference type="PANTHER" id="PTHR43691:SF11">
    <property type="entry name" value="FI09636P-RELATED"/>
    <property type="match status" value="1"/>
</dbReference>
<feature type="domain" description="Nucleoside phosphorylase" evidence="7">
    <location>
        <begin position="19"/>
        <end position="222"/>
    </location>
</feature>
<protein>
    <recommendedName>
        <fullName evidence="3">Uridine phosphorylase</fullName>
        <ecNumber evidence="2">2.4.2.3</ecNumber>
    </recommendedName>
</protein>
<dbReference type="CDD" id="cd17767">
    <property type="entry name" value="UP_EcUdp-like"/>
    <property type="match status" value="1"/>
</dbReference>